<reference evidence="11 12" key="1">
    <citation type="submission" date="2018-06" db="EMBL/GenBank/DDBJ databases">
        <authorList>
            <consortium name="Pathogen Informatics"/>
            <person name="Doyle S."/>
        </authorList>
    </citation>
    <scope>NUCLEOTIDE SEQUENCE [LARGE SCALE GENOMIC DNA]</scope>
    <source>
        <strain evidence="11 12">NCTC11842</strain>
    </source>
</reference>
<dbReference type="Pfam" id="PF08448">
    <property type="entry name" value="PAS_4"/>
    <property type="match status" value="4"/>
</dbReference>
<dbReference type="SMART" id="SM00388">
    <property type="entry name" value="HisKA"/>
    <property type="match status" value="1"/>
</dbReference>
<dbReference type="PROSITE" id="PS50113">
    <property type="entry name" value="PAC"/>
    <property type="match status" value="4"/>
</dbReference>
<dbReference type="GO" id="GO:0000155">
    <property type="term" value="F:phosphorelay sensor kinase activity"/>
    <property type="evidence" value="ECO:0007669"/>
    <property type="project" value="InterPro"/>
</dbReference>
<dbReference type="CDD" id="cd00130">
    <property type="entry name" value="PAS"/>
    <property type="match status" value="4"/>
</dbReference>
<feature type="domain" description="PAC" evidence="10">
    <location>
        <begin position="375"/>
        <end position="431"/>
    </location>
</feature>
<evidence type="ECO:0000256" key="4">
    <source>
        <dbReference type="ARBA" id="ARBA00022679"/>
    </source>
</evidence>
<feature type="modified residue" description="4-aspartylphosphate" evidence="6">
    <location>
        <position position="1150"/>
    </location>
</feature>
<evidence type="ECO:0000259" key="7">
    <source>
        <dbReference type="PROSITE" id="PS50109"/>
    </source>
</evidence>
<dbReference type="Pfam" id="PF00072">
    <property type="entry name" value="Response_reg"/>
    <property type="match status" value="1"/>
</dbReference>
<evidence type="ECO:0000259" key="10">
    <source>
        <dbReference type="PROSITE" id="PS50113"/>
    </source>
</evidence>
<dbReference type="InterPro" id="IPR000014">
    <property type="entry name" value="PAS"/>
</dbReference>
<dbReference type="InterPro" id="IPR001610">
    <property type="entry name" value="PAC"/>
</dbReference>
<dbReference type="Gene3D" id="1.10.287.130">
    <property type="match status" value="1"/>
</dbReference>
<dbReference type="SUPFAM" id="SSF47384">
    <property type="entry name" value="Homodimeric domain of signal transducing histidine kinase"/>
    <property type="match status" value="1"/>
</dbReference>
<dbReference type="Proteomes" id="UP000250443">
    <property type="component" value="Unassembled WGS sequence"/>
</dbReference>
<dbReference type="InterPro" id="IPR005467">
    <property type="entry name" value="His_kinase_dom"/>
</dbReference>
<dbReference type="Gene3D" id="3.30.565.10">
    <property type="entry name" value="Histidine kinase-like ATPase, C-terminal domain"/>
    <property type="match status" value="1"/>
</dbReference>
<dbReference type="SMART" id="SM00091">
    <property type="entry name" value="PAS"/>
    <property type="match status" value="5"/>
</dbReference>
<keyword evidence="4" id="KW-0808">Transferase</keyword>
<dbReference type="Gene3D" id="3.40.50.2300">
    <property type="match status" value="1"/>
</dbReference>
<feature type="domain" description="PAC" evidence="10">
    <location>
        <begin position="517"/>
        <end position="569"/>
    </location>
</feature>
<dbReference type="PANTHER" id="PTHR43304:SF1">
    <property type="entry name" value="PAC DOMAIN-CONTAINING PROTEIN"/>
    <property type="match status" value="1"/>
</dbReference>
<organism evidence="11 12">
    <name type="scientific">Pseudomonas luteola</name>
    <dbReference type="NCBI Taxonomy" id="47886"/>
    <lineage>
        <taxon>Bacteria</taxon>
        <taxon>Pseudomonadati</taxon>
        <taxon>Pseudomonadota</taxon>
        <taxon>Gammaproteobacteria</taxon>
        <taxon>Pseudomonadales</taxon>
        <taxon>Pseudomonadaceae</taxon>
        <taxon>Pseudomonas</taxon>
    </lineage>
</organism>
<dbReference type="Pfam" id="PF02518">
    <property type="entry name" value="HATPase_c"/>
    <property type="match status" value="1"/>
</dbReference>
<dbReference type="SMART" id="SM00086">
    <property type="entry name" value="PAC"/>
    <property type="match status" value="6"/>
</dbReference>
<dbReference type="EC" id="2.7.13.3" evidence="2"/>
<dbReference type="InterPro" id="IPR003594">
    <property type="entry name" value="HATPase_dom"/>
</dbReference>
<dbReference type="AlphaFoldDB" id="A0A2X2C3X1"/>
<evidence type="ECO:0000259" key="9">
    <source>
        <dbReference type="PROSITE" id="PS50112"/>
    </source>
</evidence>
<dbReference type="PRINTS" id="PR00344">
    <property type="entry name" value="BCTRLSENSOR"/>
</dbReference>
<dbReference type="RefSeq" id="WP_112297492.1">
    <property type="nucleotide sequence ID" value="NZ_FQYS01000013.1"/>
</dbReference>
<dbReference type="SUPFAM" id="SSF52172">
    <property type="entry name" value="CheY-like"/>
    <property type="match status" value="1"/>
</dbReference>
<keyword evidence="3 6" id="KW-0597">Phosphoprotein</keyword>
<evidence type="ECO:0000256" key="6">
    <source>
        <dbReference type="PROSITE-ProRule" id="PRU00169"/>
    </source>
</evidence>
<dbReference type="PANTHER" id="PTHR43304">
    <property type="entry name" value="PHYTOCHROME-LIKE PROTEIN CPH1"/>
    <property type="match status" value="1"/>
</dbReference>
<dbReference type="Pfam" id="PF00512">
    <property type="entry name" value="HisKA"/>
    <property type="match status" value="1"/>
</dbReference>
<protein>
    <recommendedName>
        <fullName evidence="2">histidine kinase</fullName>
        <ecNumber evidence="2">2.7.13.3</ecNumber>
    </recommendedName>
</protein>
<dbReference type="PROSITE" id="PS50110">
    <property type="entry name" value="RESPONSE_REGULATORY"/>
    <property type="match status" value="1"/>
</dbReference>
<feature type="domain" description="PAS" evidence="9">
    <location>
        <begin position="299"/>
        <end position="341"/>
    </location>
</feature>
<dbReference type="FunFam" id="3.30.450.20:FF:000099">
    <property type="entry name" value="Sensory box sensor histidine kinase"/>
    <property type="match status" value="1"/>
</dbReference>
<dbReference type="PROSITE" id="PS50112">
    <property type="entry name" value="PAS"/>
    <property type="match status" value="2"/>
</dbReference>
<dbReference type="Gene3D" id="3.30.450.20">
    <property type="entry name" value="PAS domain"/>
    <property type="match status" value="6"/>
</dbReference>
<dbReference type="InterPro" id="IPR000700">
    <property type="entry name" value="PAS-assoc_C"/>
</dbReference>
<feature type="domain" description="Response regulatory" evidence="8">
    <location>
        <begin position="1100"/>
        <end position="1216"/>
    </location>
</feature>
<dbReference type="SUPFAM" id="SSF55874">
    <property type="entry name" value="ATPase domain of HSP90 chaperone/DNA topoisomerase II/histidine kinase"/>
    <property type="match status" value="1"/>
</dbReference>
<evidence type="ECO:0000259" key="8">
    <source>
        <dbReference type="PROSITE" id="PS50110"/>
    </source>
</evidence>
<dbReference type="InterPro" id="IPR035965">
    <property type="entry name" value="PAS-like_dom_sf"/>
</dbReference>
<dbReference type="InterPro" id="IPR036097">
    <property type="entry name" value="HisK_dim/P_sf"/>
</dbReference>
<dbReference type="SUPFAM" id="SSF55785">
    <property type="entry name" value="PYP-like sensor domain (PAS domain)"/>
    <property type="match status" value="6"/>
</dbReference>
<comment type="catalytic activity">
    <reaction evidence="1">
        <text>ATP + protein L-histidine = ADP + protein N-phospho-L-histidine.</text>
        <dbReference type="EC" id="2.7.13.3"/>
    </reaction>
</comment>
<feature type="domain" description="Histidine kinase" evidence="7">
    <location>
        <begin position="853"/>
        <end position="1077"/>
    </location>
</feature>
<feature type="domain" description="PAS" evidence="9">
    <location>
        <begin position="729"/>
        <end position="784"/>
    </location>
</feature>
<evidence type="ECO:0000256" key="3">
    <source>
        <dbReference type="ARBA" id="ARBA00022553"/>
    </source>
</evidence>
<dbReference type="PROSITE" id="PS50109">
    <property type="entry name" value="HIS_KIN"/>
    <property type="match status" value="1"/>
</dbReference>
<accession>A0A2X2C3X1</accession>
<dbReference type="InterPro" id="IPR003661">
    <property type="entry name" value="HisK_dim/P_dom"/>
</dbReference>
<dbReference type="EMBL" id="UAUF01000002">
    <property type="protein sequence ID" value="SPZ00216.1"/>
    <property type="molecule type" value="Genomic_DNA"/>
</dbReference>
<dbReference type="InterPro" id="IPR011006">
    <property type="entry name" value="CheY-like_superfamily"/>
</dbReference>
<evidence type="ECO:0000256" key="2">
    <source>
        <dbReference type="ARBA" id="ARBA00012438"/>
    </source>
</evidence>
<feature type="domain" description="PAC" evidence="10">
    <location>
        <begin position="650"/>
        <end position="702"/>
    </location>
</feature>
<dbReference type="SMART" id="SM00448">
    <property type="entry name" value="REC"/>
    <property type="match status" value="1"/>
</dbReference>
<sequence length="1217" mass="135837">MDARTLTTAPEMQAVTQGGGELGRLIRAYDWAATPLGPIELWPQCLKTTVNTLLLSPVPIVLLWGDDGIMLYNDAYSGFAGGNHPRLLGSKVREGWAEVADFNDHVMRVGLAGGTLSYKSQELTLHRHGKPEQVWMNLDYSPILDESGTPVGVIAFVIETTEQILAARQRDAAERALRVERDRSQGVLNNMGEAFLLLDQDLRILDLNTEALKMESRSLEQLVGMKHGEAYPAASPRIEVLYRQALTERRPVAHEHQYTWPDGRVSWIDMRAYPVSDGLAVFYRDVTHRHDNQERLRRSEAFLGATLDALPIGVIIADAKGHILRTNAANKKLWGIAPKALDWTQYDQWVGYRPESGERIRAEEWAMARALLCGETVQDELVECERFDGTGRRQFLNNAAPIYDSDGTLLGGVAAEVDITERAEISRRLRESEALARDNIERVQLALSAGAIIGTWVWDLTCDRFTVDEAFAHSFGIDPALGRKGLSLEQVIATVHPEDKPGLIEAVNTSIARGGNYAHQYRVRRRDGQYYWIEANGRVDYASDGTPHRFPGVLIDVESQRALEKERDQASALLHEKALEFETLANNIPTLCWMAHPDGEIYWFNQRWYEYTGTSFASMQGWGWKTVHDPSVLPLVVEGWTHSLKTGQPFDMTFPLRGHDGIFRPFLTRVVPIYNALGQIERWFGTNTDITSQQKAEEALRELNATLALRIEQRTQERDRMWRLSTDVMLVARFDATIVAVNPAWTAILGWSEQELLGGSLTDYVHPDDIESTAAAMAELAMGMPVHRFQNRYRHRDGSYRWLSWTAVPDEQFLHAVGRDIQSERESQEALQRTEEQLRQSQKMEAVGQLTGGLAHDFNNLLTGIAGSLELLNARVQQGRLTELDRYIHIAQSATKRAAALTHRLLAFSRRQTLDPKPTDLNRLVAGMDELIRRTTGPHISLETVAAGGLWPTLVDASQLESALLNLCINARDAMPEGGRITIETANKWIDEYTSIHYDMTAGQYVALSITDTGTGMSPEVIAKAFDPFFTTKPSGEGTGLGLSMVYGFVRQSGGQVRIYSEPGMGTTMCLYLPRYYGHAQETDPTFEPVEALQAHTGETILVVDDEPAIRMLIIEVLNDHGYLALEAADGEAALQVLQSSRRIDLLVTDVGLPEGMNGRQLADAARAIRPDLKVLFITGYAENAVIGNGHVEAGMEIMTKPFAIEKLVSRIKKLIS</sequence>
<name>A0A2X2C3X1_PSELU</name>
<evidence type="ECO:0000313" key="11">
    <source>
        <dbReference type="EMBL" id="SPZ00216.1"/>
    </source>
</evidence>
<dbReference type="NCBIfam" id="TIGR00229">
    <property type="entry name" value="sensory_box"/>
    <property type="match status" value="4"/>
</dbReference>
<evidence type="ECO:0000256" key="1">
    <source>
        <dbReference type="ARBA" id="ARBA00000085"/>
    </source>
</evidence>
<evidence type="ECO:0000256" key="5">
    <source>
        <dbReference type="ARBA" id="ARBA00022777"/>
    </source>
</evidence>
<dbReference type="InterPro" id="IPR001789">
    <property type="entry name" value="Sig_transdc_resp-reg_receiver"/>
</dbReference>
<evidence type="ECO:0000313" key="12">
    <source>
        <dbReference type="Proteomes" id="UP000250443"/>
    </source>
</evidence>
<dbReference type="InterPro" id="IPR004358">
    <property type="entry name" value="Sig_transdc_His_kin-like_C"/>
</dbReference>
<proteinExistence type="predicted"/>
<dbReference type="Pfam" id="PF08447">
    <property type="entry name" value="PAS_3"/>
    <property type="match status" value="2"/>
</dbReference>
<feature type="domain" description="PAC" evidence="10">
    <location>
        <begin position="119"/>
        <end position="172"/>
    </location>
</feature>
<dbReference type="CDD" id="cd18161">
    <property type="entry name" value="REC_hyHK_blue-like"/>
    <property type="match status" value="1"/>
</dbReference>
<dbReference type="CDD" id="cd16919">
    <property type="entry name" value="HATPase_CckA-like"/>
    <property type="match status" value="1"/>
</dbReference>
<dbReference type="InterPro" id="IPR013656">
    <property type="entry name" value="PAS_4"/>
</dbReference>
<keyword evidence="5 11" id="KW-0418">Kinase</keyword>
<dbReference type="InterPro" id="IPR052162">
    <property type="entry name" value="Sensor_kinase/Photoreceptor"/>
</dbReference>
<gene>
    <name evidence="11" type="ORF">NCTC11842_00361</name>
</gene>
<dbReference type="InterPro" id="IPR013655">
    <property type="entry name" value="PAS_fold_3"/>
</dbReference>
<dbReference type="SMART" id="SM00387">
    <property type="entry name" value="HATPase_c"/>
    <property type="match status" value="1"/>
</dbReference>
<dbReference type="CDD" id="cd00082">
    <property type="entry name" value="HisKA"/>
    <property type="match status" value="1"/>
</dbReference>
<dbReference type="InterPro" id="IPR036890">
    <property type="entry name" value="HATPase_C_sf"/>
</dbReference>